<feature type="non-terminal residue" evidence="1">
    <location>
        <position position="225"/>
    </location>
</feature>
<dbReference type="EMBL" id="OW152819">
    <property type="protein sequence ID" value="CAH2073640.1"/>
    <property type="molecule type" value="Genomic_DNA"/>
</dbReference>
<keyword evidence="2" id="KW-1185">Reference proteome</keyword>
<organism evidence="1 2">
    <name type="scientific">Iphiclides podalirius</name>
    <name type="common">scarce swallowtail</name>
    <dbReference type="NCBI Taxonomy" id="110791"/>
    <lineage>
        <taxon>Eukaryota</taxon>
        <taxon>Metazoa</taxon>
        <taxon>Ecdysozoa</taxon>
        <taxon>Arthropoda</taxon>
        <taxon>Hexapoda</taxon>
        <taxon>Insecta</taxon>
        <taxon>Pterygota</taxon>
        <taxon>Neoptera</taxon>
        <taxon>Endopterygota</taxon>
        <taxon>Lepidoptera</taxon>
        <taxon>Glossata</taxon>
        <taxon>Ditrysia</taxon>
        <taxon>Papilionoidea</taxon>
        <taxon>Papilionidae</taxon>
        <taxon>Papilioninae</taxon>
        <taxon>Iphiclides</taxon>
    </lineage>
</organism>
<accession>A0ABN8J436</accession>
<reference evidence="1" key="1">
    <citation type="submission" date="2022-03" db="EMBL/GenBank/DDBJ databases">
        <authorList>
            <person name="Martin H S."/>
        </authorList>
    </citation>
    <scope>NUCLEOTIDE SEQUENCE</scope>
</reference>
<proteinExistence type="predicted"/>
<name>A0ABN8J436_9NEOP</name>
<evidence type="ECO:0000313" key="2">
    <source>
        <dbReference type="Proteomes" id="UP000837857"/>
    </source>
</evidence>
<sequence>MTYILVGGEGLVCPLALENNDSDRSCANRNERRVRRPRLNPAKVPGWRALRPSGIAPAALRACVECLGLTYRNCVALADWETEITGTSAARSVHRLPHYFPIGAIDAPRKTIRRAALHESGTVAPAPFESRRVLPASKALHRTSIGTTGFPLRKPATQVTDPAPHNWAAQKCVKLKPGRSPRPAVFTLSSFARRNGRWCFLPLPSGTRRDEDSVASQFGICLPPE</sequence>
<gene>
    <name evidence="1" type="ORF">IPOD504_LOCUS15727</name>
</gene>
<evidence type="ECO:0000313" key="1">
    <source>
        <dbReference type="EMBL" id="CAH2073640.1"/>
    </source>
</evidence>
<dbReference type="Proteomes" id="UP000837857">
    <property type="component" value="Chromosome 7"/>
</dbReference>
<protein>
    <submittedName>
        <fullName evidence="1">Uncharacterized protein</fullName>
    </submittedName>
</protein>